<dbReference type="PROSITE" id="PS51192">
    <property type="entry name" value="HELICASE_ATP_BIND_1"/>
    <property type="match status" value="1"/>
</dbReference>
<dbReference type="AlphaFoldDB" id="A0A426DC17"/>
<evidence type="ECO:0000256" key="1">
    <source>
        <dbReference type="SAM" id="Coils"/>
    </source>
</evidence>
<dbReference type="PROSITE" id="PS51194">
    <property type="entry name" value="HELICASE_CTER"/>
    <property type="match status" value="1"/>
</dbReference>
<comment type="caution">
    <text evidence="4">The sequence shown here is derived from an EMBL/GenBank/DDBJ whole genome shotgun (WGS) entry which is preliminary data.</text>
</comment>
<sequence>MNIEAYNLDSLRKLVRNLQDENKRLKELLDKADVAYESGNVFEEKIETIEEYDPDQGGRIQSKYITEELANRFFAMFWGRMDVYAKRGTKGGYFPQCDNRWNNRICPKQRGEKVNCEACEHRRWTELKPKKIIEHLLGYREDGADVLGVYPLLPDGTCRLVVFDFDNHEKGAEKTDFANTNDEWHEEVDALRLICERNGITPLVERSRSGRGAHVWIFFKKPISAALARNFGFLLLDKGSTSINLKSFHYYDRMYPSQDAASSIGNLIALPLQGQALKNGNSAFVDKNWNAYPDQWDILLNHTQKLSKEDVEKYMAKWQTELAREKEMLVPSNSGNRPKPWKKKEGFVKSDVVGKMHIVLGDGVYVDTLNLMPRLQNQIRSMAAFDNPVFYKNRRLGYSNYYNFSAVYMGKDQDGYICIPRGLRDDLLSSCKEAGIEYDILDYREKGRPIRVSFHGDLKTQQNLAAQHLLAFDHGILSAATAFGKTVVCSYLISERKVNTLILLQSKDLLEQWVDELNKFLSIDEEPPIYKTKSGRKKHRKSVIGILHGSKNTLTGIIDVAMVGSMYSKGKFNDFVNSYGMVVMDECHHCGSNTSVEVMQKVNARYVYGVTATPKRGDNLEKIIHMLLGPIRHSYTAKERAVEQGIGHYVYPRYTRVVDTNESKNGINSAYALISTNTVRNEMILADTRICVKEGRTPVILTRYKEQAKYLYDNLQKDADYVFILYGDNSDKENSEVRRKLKEVTRNQSLILVATGQKIGEGFDYPRLDTLMLASPVSFAGRLEQYIGRLNRDYEGKKEVIVYDYVDSHIRVFDNMYSKRLRTYKRTGFQLITNRILSKQTVNSIYDSGNYMDVFERDIVEAEKKIIVSSPELTQDKIERFIYLVKARQEAGITVTVITIEPQNISYGSPEFCQRFIQEMRESGIQVIVKEDVIEHFAIIDDELVWHGGMNLLGKEDVWDNLMRIRSDQVAEELLEIALKKKVRDFTCK</sequence>
<keyword evidence="4" id="KW-0347">Helicase</keyword>
<dbReference type="CDD" id="cd09126">
    <property type="entry name" value="PLDc_C_DEXD_like"/>
    <property type="match status" value="1"/>
</dbReference>
<evidence type="ECO:0000259" key="3">
    <source>
        <dbReference type="PROSITE" id="PS51194"/>
    </source>
</evidence>
<dbReference type="InterPro" id="IPR054347">
    <property type="entry name" value="TOTE_primase"/>
</dbReference>
<feature type="domain" description="Helicase ATP-binding" evidence="2">
    <location>
        <begin position="466"/>
        <end position="632"/>
    </location>
</feature>
<proteinExistence type="predicted"/>
<dbReference type="Gene3D" id="3.30.870.10">
    <property type="entry name" value="Endonuclease Chain A"/>
    <property type="match status" value="1"/>
</dbReference>
<evidence type="ECO:0000313" key="5">
    <source>
        <dbReference type="Proteomes" id="UP000274920"/>
    </source>
</evidence>
<organism evidence="4 5">
    <name type="scientific">Schaedlerella arabinosiphila</name>
    <dbReference type="NCBI Taxonomy" id="2044587"/>
    <lineage>
        <taxon>Bacteria</taxon>
        <taxon>Bacillati</taxon>
        <taxon>Bacillota</taxon>
        <taxon>Clostridia</taxon>
        <taxon>Lachnospirales</taxon>
        <taxon>Lachnospiraceae</taxon>
        <taxon>Schaedlerella</taxon>
    </lineage>
</organism>
<dbReference type="Pfam" id="PF22548">
    <property type="entry name" value="AEP-TOTE"/>
    <property type="match status" value="1"/>
</dbReference>
<dbReference type="GO" id="GO:0004386">
    <property type="term" value="F:helicase activity"/>
    <property type="evidence" value="ECO:0007669"/>
    <property type="project" value="UniProtKB-KW"/>
</dbReference>
<feature type="coiled-coil region" evidence="1">
    <location>
        <begin position="8"/>
        <end position="38"/>
    </location>
</feature>
<dbReference type="InterPro" id="IPR014001">
    <property type="entry name" value="Helicase_ATP-bd"/>
</dbReference>
<protein>
    <submittedName>
        <fullName evidence="4">DEAD/DEAH box helicase</fullName>
    </submittedName>
</protein>
<dbReference type="GO" id="GO:0003677">
    <property type="term" value="F:DNA binding"/>
    <property type="evidence" value="ECO:0007669"/>
    <property type="project" value="InterPro"/>
</dbReference>
<keyword evidence="4" id="KW-0547">Nucleotide-binding</keyword>
<dbReference type="Pfam" id="PF04851">
    <property type="entry name" value="ResIII"/>
    <property type="match status" value="1"/>
</dbReference>
<dbReference type="EMBL" id="RHJS01000002">
    <property type="protein sequence ID" value="RRK30133.1"/>
    <property type="molecule type" value="Genomic_DNA"/>
</dbReference>
<reference evidence="4" key="1">
    <citation type="submission" date="2018-10" db="EMBL/GenBank/DDBJ databases">
        <title>Schaedlerella arabinophila gen. nov. sp. nov., isolated from the mouse intestinal tract and comparative analysis with the genome of the closely related altered Schaedler flora strain ASF502.</title>
        <authorList>
            <person name="Miyake S."/>
            <person name="Soh M."/>
            <person name="Seedorf H."/>
        </authorList>
    </citation>
    <scope>NUCLEOTIDE SEQUENCE [LARGE SCALE GENOMIC DNA]</scope>
    <source>
        <strain evidence="4">DSM 106076</strain>
    </source>
</reference>
<dbReference type="Proteomes" id="UP000274920">
    <property type="component" value="Unassembled WGS sequence"/>
</dbReference>
<dbReference type="InterPro" id="IPR050742">
    <property type="entry name" value="Helicase_Restrict-Modif_Enz"/>
</dbReference>
<dbReference type="InterPro" id="IPR001650">
    <property type="entry name" value="Helicase_C-like"/>
</dbReference>
<dbReference type="GO" id="GO:0005524">
    <property type="term" value="F:ATP binding"/>
    <property type="evidence" value="ECO:0007669"/>
    <property type="project" value="InterPro"/>
</dbReference>
<dbReference type="GO" id="GO:0005829">
    <property type="term" value="C:cytosol"/>
    <property type="evidence" value="ECO:0007669"/>
    <property type="project" value="TreeGrafter"/>
</dbReference>
<dbReference type="CDD" id="cd00525">
    <property type="entry name" value="AE_Prim_S_like"/>
    <property type="match status" value="1"/>
</dbReference>
<gene>
    <name evidence="4" type="ORF">EBB54_01125</name>
</gene>
<evidence type="ECO:0000259" key="2">
    <source>
        <dbReference type="PROSITE" id="PS51192"/>
    </source>
</evidence>
<dbReference type="SUPFAM" id="SSF52540">
    <property type="entry name" value="P-loop containing nucleoside triphosphate hydrolases"/>
    <property type="match status" value="2"/>
</dbReference>
<dbReference type="SMART" id="SM00487">
    <property type="entry name" value="DEXDc"/>
    <property type="match status" value="1"/>
</dbReference>
<name>A0A426DC17_9FIRM</name>
<keyword evidence="4" id="KW-0378">Hydrolase</keyword>
<dbReference type="InterPro" id="IPR006935">
    <property type="entry name" value="Helicase/UvrB_N"/>
</dbReference>
<evidence type="ECO:0000313" key="4">
    <source>
        <dbReference type="EMBL" id="RRK30133.1"/>
    </source>
</evidence>
<dbReference type="PANTHER" id="PTHR47396:SF1">
    <property type="entry name" value="ATP-DEPENDENT HELICASE IRC3-RELATED"/>
    <property type="match status" value="1"/>
</dbReference>
<keyword evidence="1" id="KW-0175">Coiled coil</keyword>
<dbReference type="PANTHER" id="PTHR47396">
    <property type="entry name" value="TYPE I RESTRICTION ENZYME ECOKI R PROTEIN"/>
    <property type="match status" value="1"/>
</dbReference>
<dbReference type="GO" id="GO:0016787">
    <property type="term" value="F:hydrolase activity"/>
    <property type="evidence" value="ECO:0007669"/>
    <property type="project" value="InterPro"/>
</dbReference>
<keyword evidence="5" id="KW-1185">Reference proteome</keyword>
<dbReference type="InterPro" id="IPR027417">
    <property type="entry name" value="P-loop_NTPase"/>
</dbReference>
<accession>A0A426DC17</accession>
<feature type="domain" description="Helicase C-terminal" evidence="3">
    <location>
        <begin position="684"/>
        <end position="837"/>
    </location>
</feature>
<keyword evidence="4" id="KW-0067">ATP-binding</keyword>
<dbReference type="SUPFAM" id="SSF56024">
    <property type="entry name" value="Phospholipase D/nuclease"/>
    <property type="match status" value="1"/>
</dbReference>
<dbReference type="Gene3D" id="3.40.50.300">
    <property type="entry name" value="P-loop containing nucleotide triphosphate hydrolases"/>
    <property type="match status" value="2"/>
</dbReference>
<dbReference type="CDD" id="cd18785">
    <property type="entry name" value="SF2_C"/>
    <property type="match status" value="1"/>
</dbReference>